<evidence type="ECO:0000313" key="3">
    <source>
        <dbReference type="Proteomes" id="UP000198809"/>
    </source>
</evidence>
<evidence type="ECO:0000313" key="1">
    <source>
        <dbReference type="EMBL" id="QWU14344.1"/>
    </source>
</evidence>
<accession>A0A1H8GUL6</accession>
<evidence type="ECO:0000313" key="4">
    <source>
        <dbReference type="Proteomes" id="UP000683429"/>
    </source>
</evidence>
<dbReference type="AlphaFoldDB" id="A0A1H8GUL6"/>
<dbReference type="RefSeq" id="WP_036588301.1">
    <property type="nucleotide sequence ID" value="NZ_CP076607.1"/>
</dbReference>
<gene>
    <name evidence="1" type="ORF">KP014_20775</name>
    <name evidence="2" type="ORF">SAMN04487895_101646</name>
</gene>
<evidence type="ECO:0000313" key="2">
    <source>
        <dbReference type="EMBL" id="SEN47510.1"/>
    </source>
</evidence>
<protein>
    <submittedName>
        <fullName evidence="2">Uncharacterized protein</fullName>
    </submittedName>
</protein>
<reference evidence="2 3" key="1">
    <citation type="submission" date="2016-10" db="EMBL/GenBank/DDBJ databases">
        <authorList>
            <person name="de Groot N.N."/>
        </authorList>
    </citation>
    <scope>NUCLEOTIDE SEQUENCE [LARGE SCALE GENOMIC DNA]</scope>
    <source>
        <strain evidence="2 3">CGMCC 1.10238</strain>
    </source>
</reference>
<dbReference type="EMBL" id="FODH01000001">
    <property type="protein sequence ID" value="SEN47510.1"/>
    <property type="molecule type" value="Genomic_DNA"/>
</dbReference>
<sequence>MKLDKVVIKKIQYAANQAGGYLTTMLYDKHRGDLPSWEILKKNLNIEFSELLNLCEIDNKDEFLKKENRIKAISNFKIINLERGEVSKTLYDNYKPSLTPSSDYISKHYGWDEIAKVANVKLANSKYLSVDDAVRELKNTIKQLGYIPTSDEYKQNKLKPSRDALSTLGVSWTEAMKKAGYRPYGTSVSVKDKVCAEHNCFRQFTPNDESEIYCDQCFKIYRQKIVDNIRNMDRHTLIDISQKIIYTSLNQKNLLTIFKGKII</sequence>
<keyword evidence="4" id="KW-1185">Reference proteome</keyword>
<dbReference type="Proteomes" id="UP000198809">
    <property type="component" value="Unassembled WGS sequence"/>
</dbReference>
<organism evidence="2 3">
    <name type="scientific">Paenibacillus sophorae</name>
    <dbReference type="NCBI Taxonomy" id="1333845"/>
    <lineage>
        <taxon>Bacteria</taxon>
        <taxon>Bacillati</taxon>
        <taxon>Bacillota</taxon>
        <taxon>Bacilli</taxon>
        <taxon>Bacillales</taxon>
        <taxon>Paenibacillaceae</taxon>
        <taxon>Paenibacillus</taxon>
    </lineage>
</organism>
<dbReference type="Proteomes" id="UP000683429">
    <property type="component" value="Chromosome"/>
</dbReference>
<name>A0A1H8GUL6_9BACL</name>
<proteinExistence type="predicted"/>
<dbReference type="EMBL" id="CP076607">
    <property type="protein sequence ID" value="QWU14344.1"/>
    <property type="molecule type" value="Genomic_DNA"/>
</dbReference>
<dbReference type="STRING" id="1333845.SAMN04487895_101646"/>
<reference evidence="1 4" key="2">
    <citation type="submission" date="2021-06" db="EMBL/GenBank/DDBJ databases">
        <title>Whole genome sequence of Paenibacillus sophorae DSM23020 for comparative genomics.</title>
        <authorList>
            <person name="Kim M.-J."/>
            <person name="Lee G."/>
            <person name="Shin J.-H."/>
        </authorList>
    </citation>
    <scope>NUCLEOTIDE SEQUENCE [LARGE SCALE GENOMIC DNA]</scope>
    <source>
        <strain evidence="1 4">DSM 23020</strain>
    </source>
</reference>
<dbReference type="OrthoDB" id="2596976at2"/>